<protein>
    <recommendedName>
        <fullName evidence="2">TadE-like domain-containing protein</fullName>
    </recommendedName>
</protein>
<feature type="transmembrane region" description="Helical" evidence="1">
    <location>
        <begin position="12"/>
        <end position="31"/>
    </location>
</feature>
<evidence type="ECO:0000256" key="1">
    <source>
        <dbReference type="SAM" id="Phobius"/>
    </source>
</evidence>
<gene>
    <name evidence="3" type="ORF">AW0309160_02421</name>
</gene>
<keyword evidence="1" id="KW-0472">Membrane</keyword>
<organism evidence="3">
    <name type="scientific">Aliivibrio wodanis</name>
    <dbReference type="NCBI Taxonomy" id="80852"/>
    <lineage>
        <taxon>Bacteria</taxon>
        <taxon>Pseudomonadati</taxon>
        <taxon>Pseudomonadota</taxon>
        <taxon>Gammaproteobacteria</taxon>
        <taxon>Vibrionales</taxon>
        <taxon>Vibrionaceae</taxon>
        <taxon>Aliivibrio</taxon>
    </lineage>
</organism>
<dbReference type="Pfam" id="PF07811">
    <property type="entry name" value="TadE"/>
    <property type="match status" value="1"/>
</dbReference>
<proteinExistence type="predicted"/>
<sequence>MRITQGNTQAGIAAIEFILVLPVLLILMVSLSEIGSIFIKYNTLNKLTQSGCRYAVIHIYGTATTNQIADINKIKNVILYGNDLGSGAIKLDSLTADNIMIEHVDHFVTVTVSYDYIPFIERIPFFDIPLTLTISATSMMRTG</sequence>
<accession>A0A5Q4ZXG1</accession>
<dbReference type="EMBL" id="LR721750">
    <property type="protein sequence ID" value="VVV05011.1"/>
    <property type="molecule type" value="Genomic_DNA"/>
</dbReference>
<dbReference type="InterPro" id="IPR012495">
    <property type="entry name" value="TadE-like_dom"/>
</dbReference>
<keyword evidence="1" id="KW-1133">Transmembrane helix</keyword>
<reference evidence="3" key="1">
    <citation type="submission" date="2019-09" db="EMBL/GenBank/DDBJ databases">
        <authorList>
            <person name="Hjerde E."/>
        </authorList>
    </citation>
    <scope>NUCLEOTIDE SEQUENCE</scope>
    <source>
        <strain evidence="3">06/09/160</strain>
    </source>
</reference>
<dbReference type="AlphaFoldDB" id="A0A5Q4ZXG1"/>
<name>A0A5Q4ZXG1_9GAMM</name>
<evidence type="ECO:0000313" key="3">
    <source>
        <dbReference type="EMBL" id="VVV05011.1"/>
    </source>
</evidence>
<evidence type="ECO:0000259" key="2">
    <source>
        <dbReference type="Pfam" id="PF07811"/>
    </source>
</evidence>
<keyword evidence="1" id="KW-0812">Transmembrane</keyword>
<feature type="domain" description="TadE-like" evidence="2">
    <location>
        <begin position="11"/>
        <end position="53"/>
    </location>
</feature>